<feature type="region of interest" description="Disordered" evidence="6">
    <location>
        <begin position="1"/>
        <end position="41"/>
    </location>
</feature>
<dbReference type="GO" id="GO:0046961">
    <property type="term" value="F:proton-transporting ATPase activity, rotational mechanism"/>
    <property type="evidence" value="ECO:0007669"/>
    <property type="project" value="InterPro"/>
</dbReference>
<dbReference type="GO" id="GO:0000221">
    <property type="term" value="C:vacuolar proton-transporting V-type ATPase, V1 domain"/>
    <property type="evidence" value="ECO:0007669"/>
    <property type="project" value="TreeGrafter"/>
</dbReference>
<evidence type="ECO:0000313" key="8">
    <source>
        <dbReference type="Proteomes" id="UP000288216"/>
    </source>
</evidence>
<comment type="subunit">
    <text evidence="5">V-ATPase is a heteromultimeric enzyme made up of two complexes: the ATP-hydrolytic V1 complex and the proton translocation V0 complex.</text>
</comment>
<evidence type="ECO:0000256" key="1">
    <source>
        <dbReference type="ARBA" id="ARBA00010066"/>
    </source>
</evidence>
<keyword evidence="3 5" id="KW-0375">Hydrogen ion transport</keyword>
<evidence type="ECO:0000256" key="4">
    <source>
        <dbReference type="ARBA" id="ARBA00023065"/>
    </source>
</evidence>
<evidence type="ECO:0000313" key="7">
    <source>
        <dbReference type="EMBL" id="GCB61210.1"/>
    </source>
</evidence>
<dbReference type="InterPro" id="IPR005124">
    <property type="entry name" value="V-ATPase_G"/>
</dbReference>
<dbReference type="Pfam" id="PF03179">
    <property type="entry name" value="V-ATPase_G"/>
    <property type="match status" value="1"/>
</dbReference>
<evidence type="ECO:0000256" key="3">
    <source>
        <dbReference type="ARBA" id="ARBA00022781"/>
    </source>
</evidence>
<gene>
    <name evidence="7" type="ORF">scyTo_0007004</name>
</gene>
<dbReference type="OrthoDB" id="250802at2759"/>
<name>A0A401NK24_SCYTO</name>
<dbReference type="Gene3D" id="1.20.5.2950">
    <property type="match status" value="1"/>
</dbReference>
<dbReference type="NCBIfam" id="TIGR01147">
    <property type="entry name" value="V_ATP_synt_G"/>
    <property type="match status" value="1"/>
</dbReference>
<comment type="similarity">
    <text evidence="1 5">Belongs to the V-ATPase G subunit family.</text>
</comment>
<dbReference type="GO" id="GO:0097401">
    <property type="term" value="P:synaptic vesicle lumen acidification"/>
    <property type="evidence" value="ECO:0007669"/>
    <property type="project" value="TreeGrafter"/>
</dbReference>
<dbReference type="EMBL" id="BFAA01002464">
    <property type="protein sequence ID" value="GCB61210.1"/>
    <property type="molecule type" value="Genomic_DNA"/>
</dbReference>
<evidence type="ECO:0000256" key="6">
    <source>
        <dbReference type="SAM" id="MobiDB-lite"/>
    </source>
</evidence>
<dbReference type="GO" id="GO:0030672">
    <property type="term" value="C:synaptic vesicle membrane"/>
    <property type="evidence" value="ECO:0007669"/>
    <property type="project" value="TreeGrafter"/>
</dbReference>
<dbReference type="STRING" id="75743.A0A401NK24"/>
<dbReference type="PANTHER" id="PTHR12713">
    <property type="entry name" value="VACUOLAR ATP SYNTHASE SUBUNIT G"/>
    <property type="match status" value="1"/>
</dbReference>
<comment type="function">
    <text evidence="5">Subunit of the V1 complex of vacuolar(H+)-ATPase (V-ATPase), a multisubunit enzyme composed of a peripheral complex (V1) that hydrolyzes ATP and a membrane integral complex (V0) that translocates protons. V-ATPase is responsible for acidifying and maintaining the pH of intracellular compartments and in some cell types, is targeted to the plasma membrane, where it is responsible for acidifying the extracellular environment.</text>
</comment>
<comment type="caution">
    <text evidence="7">The sequence shown here is derived from an EMBL/GenBank/DDBJ whole genome shotgun (WGS) entry which is preliminary data.</text>
</comment>
<sequence length="120" mass="13923">MTSHSQGIHQLLQAEKRAKEKLEEAKKRKGRRLKQAKDEAQAEIDQYRLQREREFRQKQDSIMGSQGNLLVKVDEQTKAKINGLVSNHEQNSEKVLQDLLGMVCEIKPEIHINFREAGFL</sequence>
<keyword evidence="4 5" id="KW-0406">Ion transport</keyword>
<feature type="compositionally biased region" description="Basic and acidic residues" evidence="6">
    <location>
        <begin position="14"/>
        <end position="26"/>
    </location>
</feature>
<keyword evidence="8" id="KW-1185">Reference proteome</keyword>
<dbReference type="Proteomes" id="UP000288216">
    <property type="component" value="Unassembled WGS sequence"/>
</dbReference>
<proteinExistence type="inferred from homology"/>
<dbReference type="OMA" id="ADFRHIQ"/>
<evidence type="ECO:0000256" key="2">
    <source>
        <dbReference type="ARBA" id="ARBA00022448"/>
    </source>
</evidence>
<evidence type="ECO:0000256" key="5">
    <source>
        <dbReference type="RuleBase" id="RU364019"/>
    </source>
</evidence>
<dbReference type="PANTHER" id="PTHR12713:SF5">
    <property type="entry name" value="V-TYPE PROTON ATPASE SUBUNIT G 3"/>
    <property type="match status" value="1"/>
</dbReference>
<organism evidence="7 8">
    <name type="scientific">Scyliorhinus torazame</name>
    <name type="common">Cloudy catshark</name>
    <name type="synonym">Catulus torazame</name>
    <dbReference type="NCBI Taxonomy" id="75743"/>
    <lineage>
        <taxon>Eukaryota</taxon>
        <taxon>Metazoa</taxon>
        <taxon>Chordata</taxon>
        <taxon>Craniata</taxon>
        <taxon>Vertebrata</taxon>
        <taxon>Chondrichthyes</taxon>
        <taxon>Elasmobranchii</taxon>
        <taxon>Galeomorphii</taxon>
        <taxon>Galeoidea</taxon>
        <taxon>Carcharhiniformes</taxon>
        <taxon>Scyliorhinidae</taxon>
        <taxon>Scyliorhinus</taxon>
    </lineage>
</organism>
<dbReference type="GO" id="GO:0016887">
    <property type="term" value="F:ATP hydrolysis activity"/>
    <property type="evidence" value="ECO:0007669"/>
    <property type="project" value="TreeGrafter"/>
</dbReference>
<dbReference type="AlphaFoldDB" id="A0A401NK24"/>
<accession>A0A401NK24</accession>
<reference evidence="7 8" key="1">
    <citation type="journal article" date="2018" name="Nat. Ecol. Evol.">
        <title>Shark genomes provide insights into elasmobranch evolution and the origin of vertebrates.</title>
        <authorList>
            <person name="Hara Y"/>
            <person name="Yamaguchi K"/>
            <person name="Onimaru K"/>
            <person name="Kadota M"/>
            <person name="Koyanagi M"/>
            <person name="Keeley SD"/>
            <person name="Tatsumi K"/>
            <person name="Tanaka K"/>
            <person name="Motone F"/>
            <person name="Kageyama Y"/>
            <person name="Nozu R"/>
            <person name="Adachi N"/>
            <person name="Nishimura O"/>
            <person name="Nakagawa R"/>
            <person name="Tanegashima C"/>
            <person name="Kiyatake I"/>
            <person name="Matsumoto R"/>
            <person name="Murakumo K"/>
            <person name="Nishida K"/>
            <person name="Terakita A"/>
            <person name="Kuratani S"/>
            <person name="Sato K"/>
            <person name="Hyodo S Kuraku.S."/>
        </authorList>
    </citation>
    <scope>NUCLEOTIDE SEQUENCE [LARGE SCALE GENOMIC DNA]</scope>
</reference>
<protein>
    <recommendedName>
        <fullName evidence="5">V-type proton ATPase subunit G</fullName>
    </recommendedName>
</protein>
<dbReference type="FunFam" id="1.20.5.2950:FF:000001">
    <property type="entry name" value="V-type proton ATPase subunit G"/>
    <property type="match status" value="1"/>
</dbReference>
<keyword evidence="2 5" id="KW-0813">Transport</keyword>